<dbReference type="EMBL" id="QPJT01000006">
    <property type="protein sequence ID" value="RCX17949.1"/>
    <property type="molecule type" value="Genomic_DNA"/>
</dbReference>
<comment type="caution">
    <text evidence="2">The sequence shown here is derived from an EMBL/GenBank/DDBJ whole genome shotgun (WGS) entry which is preliminary data.</text>
</comment>
<dbReference type="Proteomes" id="UP000253034">
    <property type="component" value="Unassembled WGS sequence"/>
</dbReference>
<dbReference type="GO" id="GO:0051301">
    <property type="term" value="P:cell division"/>
    <property type="evidence" value="ECO:0007669"/>
    <property type="project" value="UniProtKB-KW"/>
</dbReference>
<gene>
    <name evidence="2" type="ORF">DFR58_106117</name>
</gene>
<sequence>MAGEKRFRTSILGFKRTDVNTYIEKILKEFDDKLQEKDEQISAFVNQIKDMKLRYGELAQKADQVNDDRAKIGDVLIKAQEKADLIIEDAKNKAMEEKRRIEVVIEQEREKLVDLKSEIRFLKSELTSTLKKYENQLNNMLEKQGDHIA</sequence>
<keyword evidence="1" id="KW-0175">Coiled coil</keyword>
<evidence type="ECO:0000313" key="3">
    <source>
        <dbReference type="Proteomes" id="UP000253034"/>
    </source>
</evidence>
<proteinExistence type="predicted"/>
<dbReference type="AlphaFoldDB" id="A0A369B8T7"/>
<evidence type="ECO:0000256" key="1">
    <source>
        <dbReference type="SAM" id="Coils"/>
    </source>
</evidence>
<dbReference type="OrthoDB" id="1739658at2"/>
<evidence type="ECO:0000313" key="2">
    <source>
        <dbReference type="EMBL" id="RCX17949.1"/>
    </source>
</evidence>
<reference evidence="2 3" key="1">
    <citation type="submission" date="2018-07" db="EMBL/GenBank/DDBJ databases">
        <title>Genomic Encyclopedia of Type Strains, Phase IV (KMG-IV): sequencing the most valuable type-strain genomes for metagenomic binning, comparative biology and taxonomic classification.</title>
        <authorList>
            <person name="Goeker M."/>
        </authorList>
    </citation>
    <scope>NUCLEOTIDE SEQUENCE [LARGE SCALE GENOMIC DNA]</scope>
    <source>
        <strain evidence="2 3">DSM 27016</strain>
    </source>
</reference>
<dbReference type="RefSeq" id="WP_114297095.1">
    <property type="nucleotide sequence ID" value="NZ_QPJT01000006.1"/>
</dbReference>
<keyword evidence="2" id="KW-0131">Cell cycle</keyword>
<name>A0A369B8T7_9FIRM</name>
<organism evidence="2 3">
    <name type="scientific">Anaerobacterium chartisolvens</name>
    <dbReference type="NCBI Taxonomy" id="1297424"/>
    <lineage>
        <taxon>Bacteria</taxon>
        <taxon>Bacillati</taxon>
        <taxon>Bacillota</taxon>
        <taxon>Clostridia</taxon>
        <taxon>Eubacteriales</taxon>
        <taxon>Oscillospiraceae</taxon>
        <taxon>Anaerobacterium</taxon>
    </lineage>
</organism>
<keyword evidence="2" id="KW-0132">Cell division</keyword>
<feature type="coiled-coil region" evidence="1">
    <location>
        <begin position="27"/>
        <end position="143"/>
    </location>
</feature>
<protein>
    <submittedName>
        <fullName evidence="2">Cell division initiation protein</fullName>
    </submittedName>
</protein>
<keyword evidence="3" id="KW-1185">Reference proteome</keyword>
<accession>A0A369B8T7</accession>